<dbReference type="CDD" id="cd01131">
    <property type="entry name" value="PilT"/>
    <property type="match status" value="1"/>
</dbReference>
<comment type="similarity">
    <text evidence="1">Belongs to the GSP E family.</text>
</comment>
<accession>A0A2G6E1F4</accession>
<dbReference type="SMART" id="SM00382">
    <property type="entry name" value="AAA"/>
    <property type="match status" value="1"/>
</dbReference>
<dbReference type="Pfam" id="PF00437">
    <property type="entry name" value="T2SSE"/>
    <property type="match status" value="1"/>
</dbReference>
<dbReference type="PANTHER" id="PTHR30486:SF6">
    <property type="entry name" value="TYPE IV PILUS RETRACTATION ATPASE PILT"/>
    <property type="match status" value="1"/>
</dbReference>
<dbReference type="InterPro" id="IPR027417">
    <property type="entry name" value="P-loop_NTPase"/>
</dbReference>
<evidence type="ECO:0000313" key="4">
    <source>
        <dbReference type="Proteomes" id="UP000229740"/>
    </source>
</evidence>
<comment type="caution">
    <text evidence="3">The sequence shown here is derived from an EMBL/GenBank/DDBJ whole genome shotgun (WGS) entry which is preliminary data.</text>
</comment>
<dbReference type="Gene3D" id="3.40.50.300">
    <property type="entry name" value="P-loop containing nucleotide triphosphate hydrolases"/>
    <property type="match status" value="1"/>
</dbReference>
<dbReference type="InterPro" id="IPR050921">
    <property type="entry name" value="T4SS_GSP_E_ATPase"/>
</dbReference>
<dbReference type="SUPFAM" id="SSF52540">
    <property type="entry name" value="P-loop containing nucleoside triphosphate hydrolases"/>
    <property type="match status" value="1"/>
</dbReference>
<dbReference type="Proteomes" id="UP000229740">
    <property type="component" value="Unassembled WGS sequence"/>
</dbReference>
<protein>
    <submittedName>
        <fullName evidence="3">Type IV pili twitching motility protein PilT</fullName>
    </submittedName>
</protein>
<dbReference type="InterPro" id="IPR003593">
    <property type="entry name" value="AAA+_ATPase"/>
</dbReference>
<gene>
    <name evidence="3" type="ORF">CSB45_13960</name>
</gene>
<dbReference type="PANTHER" id="PTHR30486">
    <property type="entry name" value="TWITCHING MOTILITY PROTEIN PILT"/>
    <property type="match status" value="1"/>
</dbReference>
<evidence type="ECO:0000256" key="1">
    <source>
        <dbReference type="ARBA" id="ARBA00006611"/>
    </source>
</evidence>
<name>A0A2G6E1F4_9BACT</name>
<dbReference type="EMBL" id="PDPS01000041">
    <property type="protein sequence ID" value="PID55919.1"/>
    <property type="molecule type" value="Genomic_DNA"/>
</dbReference>
<dbReference type="NCBIfam" id="TIGR01420">
    <property type="entry name" value="pilT_fam"/>
    <property type="match status" value="1"/>
</dbReference>
<dbReference type="InterPro" id="IPR006321">
    <property type="entry name" value="PilT/PilU"/>
</dbReference>
<proteinExistence type="inferred from homology"/>
<evidence type="ECO:0000259" key="2">
    <source>
        <dbReference type="SMART" id="SM00382"/>
    </source>
</evidence>
<reference evidence="3 4" key="1">
    <citation type="submission" date="2017-10" db="EMBL/GenBank/DDBJ databases">
        <title>Novel microbial diversity and functional potential in the marine mammal oral microbiome.</title>
        <authorList>
            <person name="Dudek N.K."/>
            <person name="Sun C.L."/>
            <person name="Burstein D."/>
            <person name="Kantor R.S."/>
            <person name="Aliaga Goltsman D.S."/>
            <person name="Bik E.M."/>
            <person name="Thomas B.C."/>
            <person name="Banfield J.F."/>
            <person name="Relman D.A."/>
        </authorList>
    </citation>
    <scope>NUCLEOTIDE SEQUENCE [LARGE SCALE GENOMIC DNA]</scope>
    <source>
        <strain evidence="3">DOLZORAL124_49_17</strain>
    </source>
</reference>
<organism evidence="3 4">
    <name type="scientific">candidate division KSB3 bacterium</name>
    <dbReference type="NCBI Taxonomy" id="2044937"/>
    <lineage>
        <taxon>Bacteria</taxon>
        <taxon>candidate division KSB3</taxon>
    </lineage>
</organism>
<sequence length="361" mass="40403">MAAIHLLLKHAVDVGASDLHLTVGAPPLYRIHGDLEHVGNRPVVTESEAQGLLYDIMTEQQRQRFEQRHELDFAYDLPSIGRFRANVFLQARGIGAVLRVIPGEIIPLEDLWLPQAVTDFTRFTRGLVLVTGPTGSGKSTTLTSMIDHINRHRKAHIITIEDPLEYIHQNKQSVINQREIGIHSESFSNALRSAFREDPDVILIGELRDLETISLAITAAETGHLVLATVHTGNAAKTIDRIIDVFPTDRQAQVRTQLSESLSGVISQQLLRRIDGRGRVAAVEVLIGVPALRHLIREGKTYQISSIIQTGRREGMQTMDQAIVDLLKQGQIAPEEAHDKCIDRETFQRYLKKFSPEFSCF</sequence>
<dbReference type="InterPro" id="IPR001482">
    <property type="entry name" value="T2SS/T4SS_dom"/>
</dbReference>
<feature type="domain" description="AAA+ ATPase" evidence="2">
    <location>
        <begin position="124"/>
        <end position="258"/>
    </location>
</feature>
<evidence type="ECO:0000313" key="3">
    <source>
        <dbReference type="EMBL" id="PID55919.1"/>
    </source>
</evidence>
<dbReference type="GO" id="GO:0016887">
    <property type="term" value="F:ATP hydrolysis activity"/>
    <property type="evidence" value="ECO:0007669"/>
    <property type="project" value="InterPro"/>
</dbReference>
<dbReference type="GO" id="GO:0005524">
    <property type="term" value="F:ATP binding"/>
    <property type="evidence" value="ECO:0007669"/>
    <property type="project" value="InterPro"/>
</dbReference>
<dbReference type="AlphaFoldDB" id="A0A2G6E1F4"/>
<dbReference type="Gene3D" id="3.30.450.90">
    <property type="match status" value="1"/>
</dbReference>